<evidence type="ECO:0000256" key="4">
    <source>
        <dbReference type="ARBA" id="ARBA00022989"/>
    </source>
</evidence>
<name>A0ABQ8HC26_9ROSI</name>
<feature type="transmembrane region" description="Helical" evidence="6">
    <location>
        <begin position="176"/>
        <end position="197"/>
    </location>
</feature>
<evidence type="ECO:0000256" key="2">
    <source>
        <dbReference type="ARBA" id="ARBA00005982"/>
    </source>
</evidence>
<keyword evidence="7" id="KW-0732">Signal</keyword>
<dbReference type="Gene3D" id="1.20.1250.20">
    <property type="entry name" value="MFS general substrate transporter like domains"/>
    <property type="match status" value="2"/>
</dbReference>
<keyword evidence="5 6" id="KW-0472">Membrane</keyword>
<evidence type="ECO:0000256" key="6">
    <source>
        <dbReference type="SAM" id="Phobius"/>
    </source>
</evidence>
<evidence type="ECO:0000313" key="9">
    <source>
        <dbReference type="Proteomes" id="UP000827721"/>
    </source>
</evidence>
<feature type="transmembrane region" description="Helical" evidence="6">
    <location>
        <begin position="75"/>
        <end position="93"/>
    </location>
</feature>
<sequence>MGVGIVLSVLTMLVSALVEQRRRTLALTRPTLGQVEFYYKQLPEHMRSIAVHHVSSRSGNGDWLAEDLNKGKLHYFYYMIAALGALNFVYFLVCAKWYRDKGFGGCSLELSTGNETFEKIGTIGTSSNLMVYLTSVFNMKSITAATLINFFNGTTNMAPLFGAFLSDSYFGRYKTLAFASMSSLLGMMVITLTAAVTKLHPPKCPTKDTSKCVEPRAGQMAFLLTGFGFLIIGAGGIRPCNLAFGADQFNPATESGHRGITSFFNWYYFTFTFAMTFSVTLIVYVQSNVSWTLGFAIPTSLMFLSCALFFFGSRIYVKVMPQGSPLTSVAQVVVAATKKRLLKLPDDHEPDYPSHLSLFNYMPTNSMNYKLPHTDQFRFLDKAAIITAGDRLDSDGSAVNPWKVCSIQQVEEVKCLVRIIPIWASAIIFHVASIQQQTYAVFQALQLDRKIGNRNFQVPAASYIVFSMLSLTLWIPIYDRIVVPSLRKLTGKEGGITLLQRMGTGLVLSVLTMVVSGLVEEHRRNLALTRPTLGIAPKGGAISSMSGLWLIPQLTLAGLSEAFNAIGQIEFYYKQFPENMRSIAGSCFFFGIAWSSYLSGFLVSFVHHITAGSLTGEWLSEDLNRGRLDYFYYMIAALGVLNFGYFLVCAKWYRYKGVAGADTIFELES</sequence>
<keyword evidence="3 6" id="KW-0812">Transmembrane</keyword>
<feature type="transmembrane region" description="Helical" evidence="6">
    <location>
        <begin position="266"/>
        <end position="285"/>
    </location>
</feature>
<evidence type="ECO:0000256" key="1">
    <source>
        <dbReference type="ARBA" id="ARBA00004141"/>
    </source>
</evidence>
<accession>A0ABQ8HC26</accession>
<feature type="signal peptide" evidence="7">
    <location>
        <begin position="1"/>
        <end position="16"/>
    </location>
</feature>
<dbReference type="Pfam" id="PF00854">
    <property type="entry name" value="PTR2"/>
    <property type="match status" value="1"/>
</dbReference>
<evidence type="ECO:0000256" key="3">
    <source>
        <dbReference type="ARBA" id="ARBA00022692"/>
    </source>
</evidence>
<dbReference type="SUPFAM" id="SSF103473">
    <property type="entry name" value="MFS general substrate transporter"/>
    <property type="match status" value="1"/>
</dbReference>
<comment type="similarity">
    <text evidence="2">Belongs to the major facilitator superfamily. Proton-dependent oligopeptide transporter (POT/PTR) (TC 2.A.17) family.</text>
</comment>
<comment type="caution">
    <text evidence="8">The sequence shown here is derived from an EMBL/GenBank/DDBJ whole genome shotgun (WGS) entry which is preliminary data.</text>
</comment>
<keyword evidence="4 6" id="KW-1133">Transmembrane helix</keyword>
<evidence type="ECO:0000313" key="8">
    <source>
        <dbReference type="EMBL" id="KAH7554034.1"/>
    </source>
</evidence>
<dbReference type="EMBL" id="JAFEMO010000012">
    <property type="protein sequence ID" value="KAH7554034.1"/>
    <property type="molecule type" value="Genomic_DNA"/>
</dbReference>
<dbReference type="InterPro" id="IPR000109">
    <property type="entry name" value="POT_fam"/>
</dbReference>
<dbReference type="CDD" id="cd17416">
    <property type="entry name" value="MFS_NPF1_2"/>
    <property type="match status" value="1"/>
</dbReference>
<feature type="transmembrane region" description="Helical" evidence="6">
    <location>
        <begin position="498"/>
        <end position="519"/>
    </location>
</feature>
<feature type="transmembrane region" description="Helical" evidence="6">
    <location>
        <begin position="291"/>
        <end position="311"/>
    </location>
</feature>
<feature type="transmembrane region" description="Helical" evidence="6">
    <location>
        <begin position="460"/>
        <end position="478"/>
    </location>
</feature>
<dbReference type="Proteomes" id="UP000827721">
    <property type="component" value="Unassembled WGS sequence"/>
</dbReference>
<evidence type="ECO:0000256" key="5">
    <source>
        <dbReference type="ARBA" id="ARBA00023136"/>
    </source>
</evidence>
<keyword evidence="9" id="KW-1185">Reference proteome</keyword>
<proteinExistence type="inferred from homology"/>
<feature type="transmembrane region" description="Helical" evidence="6">
    <location>
        <begin position="630"/>
        <end position="648"/>
    </location>
</feature>
<evidence type="ECO:0000256" key="7">
    <source>
        <dbReference type="SAM" id="SignalP"/>
    </source>
</evidence>
<gene>
    <name evidence="8" type="ORF">JRO89_XS12G0099900</name>
</gene>
<dbReference type="InterPro" id="IPR036259">
    <property type="entry name" value="MFS_trans_sf"/>
</dbReference>
<protein>
    <submittedName>
        <fullName evidence="8">Uncharacterized protein</fullName>
    </submittedName>
</protein>
<dbReference type="PANTHER" id="PTHR11654">
    <property type="entry name" value="OLIGOPEPTIDE TRANSPORTER-RELATED"/>
    <property type="match status" value="1"/>
</dbReference>
<feature type="transmembrane region" description="Helical" evidence="6">
    <location>
        <begin position="583"/>
        <end position="610"/>
    </location>
</feature>
<feature type="chain" id="PRO_5045318336" evidence="7">
    <location>
        <begin position="17"/>
        <end position="669"/>
    </location>
</feature>
<organism evidence="8 9">
    <name type="scientific">Xanthoceras sorbifolium</name>
    <dbReference type="NCBI Taxonomy" id="99658"/>
    <lineage>
        <taxon>Eukaryota</taxon>
        <taxon>Viridiplantae</taxon>
        <taxon>Streptophyta</taxon>
        <taxon>Embryophyta</taxon>
        <taxon>Tracheophyta</taxon>
        <taxon>Spermatophyta</taxon>
        <taxon>Magnoliopsida</taxon>
        <taxon>eudicotyledons</taxon>
        <taxon>Gunneridae</taxon>
        <taxon>Pentapetalae</taxon>
        <taxon>rosids</taxon>
        <taxon>malvids</taxon>
        <taxon>Sapindales</taxon>
        <taxon>Sapindaceae</taxon>
        <taxon>Xanthoceroideae</taxon>
        <taxon>Xanthoceras</taxon>
    </lineage>
</organism>
<comment type="subcellular location">
    <subcellularLocation>
        <location evidence="1">Membrane</location>
        <topology evidence="1">Multi-pass membrane protein</topology>
    </subcellularLocation>
</comment>
<reference evidence="8 9" key="1">
    <citation type="submission" date="2021-02" db="EMBL/GenBank/DDBJ databases">
        <title>Plant Genome Project.</title>
        <authorList>
            <person name="Zhang R.-G."/>
        </authorList>
    </citation>
    <scope>NUCLEOTIDE SEQUENCE [LARGE SCALE GENOMIC DNA]</scope>
    <source>
        <tissue evidence="8">Leaves</tissue>
    </source>
</reference>
<feature type="transmembrane region" description="Helical" evidence="6">
    <location>
        <begin position="217"/>
        <end position="237"/>
    </location>
</feature>